<evidence type="ECO:0000313" key="4">
    <source>
        <dbReference type="Proteomes" id="UP000231293"/>
    </source>
</evidence>
<evidence type="ECO:0000256" key="2">
    <source>
        <dbReference type="SAM" id="SignalP"/>
    </source>
</evidence>
<sequence length="148" mass="16141">MKKRLIFVALSTLISTSAMAQVYECIDSRGNHSYVEIPTGKNCHPASNLGVNFSTTSAYKPAPSYSTTIAKETDSTASNQPNPAAVATARKNLADAQKALEEGKKVRLGSERNYARYQERIKGLEDVVKARQQELDSAMGNNNTNTKK</sequence>
<reference evidence="3 4" key="1">
    <citation type="journal article" date="2017" name="MBio">
        <title>Type VI secretion-mediated competition in the bee gut microbiome.</title>
        <authorList>
            <person name="Steele M.I."/>
            <person name="Kwong W.K."/>
            <person name="Powell J.E."/>
            <person name="Whiteley M."/>
            <person name="Moran N.A."/>
        </authorList>
    </citation>
    <scope>NUCLEOTIDE SEQUENCE [LARGE SCALE GENOMIC DNA]</scope>
    <source>
        <strain evidence="3 4">App2-2</strain>
    </source>
</reference>
<feature type="coiled-coil region" evidence="1">
    <location>
        <begin position="86"/>
        <end position="134"/>
    </location>
</feature>
<dbReference type="Proteomes" id="UP000231293">
    <property type="component" value="Unassembled WGS sequence"/>
</dbReference>
<dbReference type="RefSeq" id="WP_100113142.1">
    <property type="nucleotide sequence ID" value="NZ_MDVB01000013.1"/>
</dbReference>
<keyword evidence="2" id="KW-0732">Signal</keyword>
<keyword evidence="1" id="KW-0175">Coiled coil</keyword>
<comment type="caution">
    <text evidence="3">The sequence shown here is derived from an EMBL/GenBank/DDBJ whole genome shotgun (WGS) entry which is preliminary data.</text>
</comment>
<protein>
    <recommendedName>
        <fullName evidence="5">DUF4124 domain-containing protein</fullName>
    </recommendedName>
</protein>
<evidence type="ECO:0008006" key="5">
    <source>
        <dbReference type="Google" id="ProtNLM"/>
    </source>
</evidence>
<organism evidence="3 4">
    <name type="scientific">Snodgrassella alvi</name>
    <dbReference type="NCBI Taxonomy" id="1196083"/>
    <lineage>
        <taxon>Bacteria</taxon>
        <taxon>Pseudomonadati</taxon>
        <taxon>Pseudomonadota</taxon>
        <taxon>Betaproteobacteria</taxon>
        <taxon>Neisseriales</taxon>
        <taxon>Neisseriaceae</taxon>
        <taxon>Snodgrassella</taxon>
    </lineage>
</organism>
<evidence type="ECO:0000313" key="3">
    <source>
        <dbReference type="EMBL" id="PIT17626.1"/>
    </source>
</evidence>
<evidence type="ECO:0000256" key="1">
    <source>
        <dbReference type="SAM" id="Coils"/>
    </source>
</evidence>
<accession>A0A2N9WVY7</accession>
<gene>
    <name evidence="3" type="ORF">BGI32_02125</name>
</gene>
<proteinExistence type="predicted"/>
<feature type="chain" id="PRO_5014731490" description="DUF4124 domain-containing protein" evidence="2">
    <location>
        <begin position="21"/>
        <end position="148"/>
    </location>
</feature>
<name>A0A2N9WVY7_9NEIS</name>
<dbReference type="AlphaFoldDB" id="A0A2N9WVY7"/>
<dbReference type="EMBL" id="MDVB01000013">
    <property type="protein sequence ID" value="PIT17626.1"/>
    <property type="molecule type" value="Genomic_DNA"/>
</dbReference>
<feature type="signal peptide" evidence="2">
    <location>
        <begin position="1"/>
        <end position="20"/>
    </location>
</feature>